<dbReference type="PROSITE" id="PS01184">
    <property type="entry name" value="UBIE_2"/>
    <property type="match status" value="1"/>
</dbReference>
<evidence type="ECO:0000256" key="2">
    <source>
        <dbReference type="ARBA" id="ARBA00022603"/>
    </source>
</evidence>
<proteinExistence type="inferred from homology"/>
<dbReference type="GO" id="GO:0043770">
    <property type="term" value="F:demethylmenaquinone methyltransferase activity"/>
    <property type="evidence" value="ECO:0007669"/>
    <property type="project" value="UniProtKB-UniRule"/>
</dbReference>
<dbReference type="EMBL" id="AP013042">
    <property type="protein sequence ID" value="BAS68440.1"/>
    <property type="molecule type" value="Genomic_DNA"/>
</dbReference>
<keyword evidence="2 6" id="KW-0489">Methyltransferase</keyword>
<reference evidence="7 8" key="1">
    <citation type="journal article" date="2000" name="Mar. Ecol. Prog. Ser.">
        <title>Phylogenetic characterization of endosymbionts in three hydrothermal vent mussels: influence on host distributions.</title>
        <authorList>
            <person name="Fujiwara Y."/>
            <person name="Takai K."/>
            <person name="Uematsu K."/>
            <person name="Tsuchida S."/>
            <person name="Hunt J.C."/>
            <person name="Hashimoto J."/>
        </authorList>
    </citation>
    <scope>NUCLEOTIDE SEQUENCE [LARGE SCALE GENOMIC DNA]</scope>
    <source>
        <strain evidence="7 8">Myojin Knoll</strain>
    </source>
</reference>
<dbReference type="GO" id="GO:0009060">
    <property type="term" value="P:aerobic respiration"/>
    <property type="evidence" value="ECO:0007669"/>
    <property type="project" value="UniProtKB-UniRule"/>
</dbReference>
<comment type="similarity">
    <text evidence="6">Belongs to the class I-like SAM-binding methyltransferase superfamily. MenG/UbiE family.</text>
</comment>
<comment type="pathway">
    <text evidence="6">Cofactor biosynthesis; ubiquinone biosynthesis.</text>
</comment>
<comment type="catalytic activity">
    <reaction evidence="6">
        <text>a 2-methoxy-6-(all-trans-polyprenyl)benzene-1,4-diol + S-adenosyl-L-methionine = a 5-methoxy-2-methyl-3-(all-trans-polyprenyl)benzene-1,4-diol + S-adenosyl-L-homocysteine + H(+)</text>
        <dbReference type="Rhea" id="RHEA:28286"/>
        <dbReference type="Rhea" id="RHEA-COMP:10858"/>
        <dbReference type="Rhea" id="RHEA-COMP:10859"/>
        <dbReference type="ChEBI" id="CHEBI:15378"/>
        <dbReference type="ChEBI" id="CHEBI:57856"/>
        <dbReference type="ChEBI" id="CHEBI:59789"/>
        <dbReference type="ChEBI" id="CHEBI:84166"/>
        <dbReference type="ChEBI" id="CHEBI:84167"/>
        <dbReference type="EC" id="2.1.1.201"/>
    </reaction>
</comment>
<dbReference type="GO" id="GO:0032259">
    <property type="term" value="P:methylation"/>
    <property type="evidence" value="ECO:0007669"/>
    <property type="project" value="UniProtKB-KW"/>
</dbReference>
<dbReference type="InterPro" id="IPR004033">
    <property type="entry name" value="UbiE/COQ5_MeTrFase"/>
</dbReference>
<dbReference type="HAMAP" id="MF_01813">
    <property type="entry name" value="MenG_UbiE_methyltr"/>
    <property type="match status" value="1"/>
</dbReference>
<comment type="catalytic activity">
    <reaction evidence="6">
        <text>a 2-demethylmenaquinol + S-adenosyl-L-methionine = a menaquinol + S-adenosyl-L-homocysteine + H(+)</text>
        <dbReference type="Rhea" id="RHEA:42640"/>
        <dbReference type="Rhea" id="RHEA-COMP:9539"/>
        <dbReference type="Rhea" id="RHEA-COMP:9563"/>
        <dbReference type="ChEBI" id="CHEBI:15378"/>
        <dbReference type="ChEBI" id="CHEBI:18151"/>
        <dbReference type="ChEBI" id="CHEBI:55437"/>
        <dbReference type="ChEBI" id="CHEBI:57856"/>
        <dbReference type="ChEBI" id="CHEBI:59789"/>
        <dbReference type="EC" id="2.1.1.163"/>
    </reaction>
</comment>
<dbReference type="PROSITE" id="PS01183">
    <property type="entry name" value="UBIE_1"/>
    <property type="match status" value="1"/>
</dbReference>
<keyword evidence="7" id="KW-0830">Ubiquinone</keyword>
<dbReference type="Proteomes" id="UP000067399">
    <property type="component" value="Chromosome"/>
</dbReference>
<feature type="binding site" evidence="6">
    <location>
        <position position="71"/>
    </location>
    <ligand>
        <name>S-adenosyl-L-methionine</name>
        <dbReference type="ChEBI" id="CHEBI:59789"/>
    </ligand>
</feature>
<keyword evidence="1 6" id="KW-0474">Menaquinone biosynthesis</keyword>
<dbReference type="KEGG" id="ebh:BSEPE_1462"/>
<keyword evidence="8" id="KW-1185">Reference proteome</keyword>
<dbReference type="AlphaFoldDB" id="A0A0P0UTY7"/>
<comment type="function">
    <text evidence="6">Methyltransferase required for the conversion of demethylmenaquinol (DMKH2) to menaquinol (MKH2) and the conversion of 2-polyprenyl-6-methoxy-1,4-benzoquinol (DDMQH2) to 2-polyprenyl-3-methyl-6-methoxy-1,4-benzoquinol (DMQH2).</text>
</comment>
<evidence type="ECO:0000256" key="1">
    <source>
        <dbReference type="ARBA" id="ARBA00022428"/>
    </source>
</evidence>
<dbReference type="Pfam" id="PF01209">
    <property type="entry name" value="Ubie_methyltran"/>
    <property type="match status" value="1"/>
</dbReference>
<dbReference type="PANTHER" id="PTHR43591:SF24">
    <property type="entry name" value="2-METHOXY-6-POLYPRENYL-1,4-BENZOQUINOL METHYLASE, MITOCHONDRIAL"/>
    <property type="match status" value="1"/>
</dbReference>
<keyword evidence="3 6" id="KW-0808">Transferase</keyword>
<accession>A0A0P0UTY7</accession>
<evidence type="ECO:0000256" key="3">
    <source>
        <dbReference type="ARBA" id="ARBA00022679"/>
    </source>
</evidence>
<protein>
    <recommendedName>
        <fullName evidence="6">Ubiquinone/menaquinone biosynthesis C-methyltransferase UbiE</fullName>
        <ecNumber evidence="6">2.1.1.163</ecNumber>
        <ecNumber evidence="6">2.1.1.201</ecNumber>
    </recommendedName>
    <alternativeName>
        <fullName evidence="6">2-methoxy-6-polyprenyl-1,4-benzoquinol methylase</fullName>
    </alternativeName>
    <alternativeName>
        <fullName evidence="6">Demethylmenaquinone methyltransferase</fullName>
    </alternativeName>
</protein>
<evidence type="ECO:0000256" key="4">
    <source>
        <dbReference type="ARBA" id="ARBA00022688"/>
    </source>
</evidence>
<dbReference type="GO" id="GO:0008425">
    <property type="term" value="F:2-methoxy-6-polyprenyl-1,4-benzoquinol methyltransferase activity"/>
    <property type="evidence" value="ECO:0007669"/>
    <property type="project" value="UniProtKB-UniRule"/>
</dbReference>
<reference evidence="7 8" key="2">
    <citation type="journal article" date="2016" name="ISME J.">
        <title>Heterogeneous composition of key metabolic gene clusters in a vent mussel symbiont population.</title>
        <authorList>
            <person name="Ikuta T."/>
            <person name="Takaki Y."/>
            <person name="Nagai Y."/>
            <person name="Shimamura S."/>
            <person name="Tsuda M."/>
            <person name="Kawagucci S."/>
            <person name="Aoki Y."/>
            <person name="Inoue K."/>
            <person name="Teruya M."/>
            <person name="Satou K."/>
            <person name="Teruya K."/>
            <person name="Shimoji M."/>
            <person name="Tamotsu H."/>
            <person name="Hirano T."/>
            <person name="Maruyama T."/>
            <person name="Yoshida T."/>
        </authorList>
    </citation>
    <scope>NUCLEOTIDE SEQUENCE [LARGE SCALE GENOMIC DNA]</scope>
    <source>
        <strain evidence="7 8">Myojin Knoll</strain>
    </source>
</reference>
<dbReference type="NCBIfam" id="NF001244">
    <property type="entry name" value="PRK00216.1-5"/>
    <property type="match status" value="1"/>
</dbReference>
<comment type="pathway">
    <text evidence="6">Quinol/quinone metabolism; menaquinone biosynthesis; menaquinol from 1,4-dihydroxy-2-naphthoate: step 2/2.</text>
</comment>
<keyword evidence="5 6" id="KW-0949">S-adenosyl-L-methionine</keyword>
<dbReference type="CDD" id="cd02440">
    <property type="entry name" value="AdoMet_MTases"/>
    <property type="match status" value="1"/>
</dbReference>
<dbReference type="Gene3D" id="3.40.50.150">
    <property type="entry name" value="Vaccinia Virus protein VP39"/>
    <property type="match status" value="1"/>
</dbReference>
<dbReference type="STRING" id="1303921.BSEPE_1462"/>
<dbReference type="EC" id="2.1.1.201" evidence="6"/>
<evidence type="ECO:0000313" key="8">
    <source>
        <dbReference type="Proteomes" id="UP000067399"/>
    </source>
</evidence>
<sequence length="247" mass="27418">MMQETTHFGFKDVATTEKQSMVRSVFDSVASKYDLMNDVLSFGAHRLWKHYTISASNVQAGDKVLDIAGGTGDLARAFAMKVGDTGQVILSDINAAMLSEGRKNLINKGTSGVEFVQLSGEHIPFVDDSFDCVSIAFGLRNVTDKDQCIREMHRVLKPGGCMLILEFSKTDIALLEKFYDFYSFNIMPQLGKIIANDEESYQYLAESIRKHPDQETLKKMVLDAGFGLCEYHNLSGGIVALHKGIKK</sequence>
<dbReference type="InterPro" id="IPR029063">
    <property type="entry name" value="SAM-dependent_MTases_sf"/>
</dbReference>
<dbReference type="PROSITE" id="PS51608">
    <property type="entry name" value="SAM_MT_UBIE"/>
    <property type="match status" value="1"/>
</dbReference>
<dbReference type="UniPathway" id="UPA00079">
    <property type="reaction ID" value="UER00169"/>
</dbReference>
<dbReference type="EC" id="2.1.1.163" evidence="6"/>
<organism evidence="7 8">
    <name type="scientific">endosymbiont of Bathymodiolus septemdierum str. Myojin knoll</name>
    <dbReference type="NCBI Taxonomy" id="1303921"/>
    <lineage>
        <taxon>Bacteria</taxon>
        <taxon>Pseudomonadati</taxon>
        <taxon>Pseudomonadota</taxon>
        <taxon>Gammaproteobacteria</taxon>
        <taxon>sulfur-oxidizing symbionts</taxon>
    </lineage>
</organism>
<dbReference type="SUPFAM" id="SSF53335">
    <property type="entry name" value="S-adenosyl-L-methionine-dependent methyltransferases"/>
    <property type="match status" value="1"/>
</dbReference>
<evidence type="ECO:0000256" key="5">
    <source>
        <dbReference type="ARBA" id="ARBA00022691"/>
    </source>
</evidence>
<feature type="binding site" evidence="6">
    <location>
        <position position="92"/>
    </location>
    <ligand>
        <name>S-adenosyl-L-methionine</name>
        <dbReference type="ChEBI" id="CHEBI:59789"/>
    </ligand>
</feature>
<evidence type="ECO:0000313" key="7">
    <source>
        <dbReference type="EMBL" id="BAS68440.1"/>
    </source>
</evidence>
<name>A0A0P0UTY7_9GAMM</name>
<dbReference type="GO" id="GO:0009234">
    <property type="term" value="P:menaquinone biosynthetic process"/>
    <property type="evidence" value="ECO:0007669"/>
    <property type="project" value="UniProtKB-UniRule"/>
</dbReference>
<dbReference type="InterPro" id="IPR023576">
    <property type="entry name" value="UbiE/COQ5_MeTrFase_CS"/>
</dbReference>
<dbReference type="NCBIfam" id="TIGR01934">
    <property type="entry name" value="MenG_MenH_UbiE"/>
    <property type="match status" value="1"/>
</dbReference>
<dbReference type="PANTHER" id="PTHR43591">
    <property type="entry name" value="METHYLTRANSFERASE"/>
    <property type="match status" value="1"/>
</dbReference>
<comment type="caution">
    <text evidence="6">Lacks conserved residue(s) required for the propagation of feature annotation.</text>
</comment>
<dbReference type="UniPathway" id="UPA00232"/>
<gene>
    <name evidence="6 7" type="primary">ubiE</name>
    <name evidence="7" type="ORF">BSEPE_1462</name>
</gene>
<dbReference type="NCBIfam" id="NF001240">
    <property type="entry name" value="PRK00216.1-1"/>
    <property type="match status" value="1"/>
</dbReference>
<keyword evidence="4 6" id="KW-0831">Ubiquinone biosynthesis</keyword>
<evidence type="ECO:0000256" key="6">
    <source>
        <dbReference type="HAMAP-Rule" id="MF_01813"/>
    </source>
</evidence>